<accession>A0A942UVH9</accession>
<sequence>MDSKIKIDKVKREEMINVVKDYFAKERDEDLGDLAASLILDFFIEELAPDIYNQGVNDAHTYIKDKVEDLFALQIIKRKIKYN</sequence>
<evidence type="ECO:0000313" key="2">
    <source>
        <dbReference type="Proteomes" id="UP000724672"/>
    </source>
</evidence>
<dbReference type="RefSeq" id="WP_203365578.1">
    <property type="nucleotide sequence ID" value="NZ_WSFT01000019.1"/>
</dbReference>
<dbReference type="EMBL" id="WSFT01000019">
    <property type="protein sequence ID" value="MBS4537656.1"/>
    <property type="molecule type" value="Genomic_DNA"/>
</dbReference>
<reference evidence="1" key="1">
    <citation type="submission" date="2019-12" db="EMBL/GenBank/DDBJ databases">
        <title>Clostridiaceae gen. nov. sp. nov., isolated from sediment in Xinjiang, China.</title>
        <authorList>
            <person name="Zhang R."/>
        </authorList>
    </citation>
    <scope>NUCLEOTIDE SEQUENCE</scope>
    <source>
        <strain evidence="1">D2Q-11</strain>
    </source>
</reference>
<gene>
    <name evidence="1" type="ORF">GOQ27_04225</name>
</gene>
<protein>
    <submittedName>
        <fullName evidence="1">DUF2164 domain-containing protein</fullName>
    </submittedName>
</protein>
<proteinExistence type="predicted"/>
<dbReference type="Proteomes" id="UP000724672">
    <property type="component" value="Unassembled WGS sequence"/>
</dbReference>
<evidence type="ECO:0000313" key="1">
    <source>
        <dbReference type="EMBL" id="MBS4537656.1"/>
    </source>
</evidence>
<comment type="caution">
    <text evidence="1">The sequence shown here is derived from an EMBL/GenBank/DDBJ whole genome shotgun (WGS) entry which is preliminary data.</text>
</comment>
<organism evidence="1 2">
    <name type="scientific">Anaeromonas frigoriresistens</name>
    <dbReference type="NCBI Taxonomy" id="2683708"/>
    <lineage>
        <taxon>Bacteria</taxon>
        <taxon>Bacillati</taxon>
        <taxon>Bacillota</taxon>
        <taxon>Tissierellia</taxon>
        <taxon>Tissierellales</taxon>
        <taxon>Thermohalobacteraceae</taxon>
        <taxon>Anaeromonas</taxon>
    </lineage>
</organism>
<keyword evidence="2" id="KW-1185">Reference proteome</keyword>
<dbReference type="Pfam" id="PF09932">
    <property type="entry name" value="DUF2164"/>
    <property type="match status" value="1"/>
</dbReference>
<dbReference type="AlphaFoldDB" id="A0A942UVH9"/>
<name>A0A942UVH9_9FIRM</name>
<dbReference type="InterPro" id="IPR018680">
    <property type="entry name" value="DUF2164"/>
</dbReference>